<proteinExistence type="predicted"/>
<evidence type="ECO:0000313" key="2">
    <source>
        <dbReference type="Proteomes" id="UP000065641"/>
    </source>
</evidence>
<dbReference type="STRING" id="1249552.PS2015_1074"/>
<evidence type="ECO:0000313" key="1">
    <source>
        <dbReference type="EMBL" id="ALO45738.1"/>
    </source>
</evidence>
<reference evidence="1 2" key="1">
    <citation type="submission" date="2015-11" db="EMBL/GenBank/DDBJ databases">
        <authorList>
            <person name="Zhang Y."/>
            <person name="Guo Z."/>
        </authorList>
    </citation>
    <scope>NUCLEOTIDE SEQUENCE [LARGE SCALE GENOMIC DNA]</scope>
    <source>
        <strain evidence="1 2">KCTC 32221</strain>
    </source>
</reference>
<organism evidence="1 2">
    <name type="scientific">Pseudohongiella spirulinae</name>
    <dbReference type="NCBI Taxonomy" id="1249552"/>
    <lineage>
        <taxon>Bacteria</taxon>
        <taxon>Pseudomonadati</taxon>
        <taxon>Pseudomonadota</taxon>
        <taxon>Gammaproteobacteria</taxon>
        <taxon>Pseudomonadales</taxon>
        <taxon>Pseudohongiellaceae</taxon>
        <taxon>Pseudohongiella</taxon>
    </lineage>
</organism>
<keyword evidence="2" id="KW-1185">Reference proteome</keyword>
<gene>
    <name evidence="1" type="ORF">PS2015_1074</name>
</gene>
<name>A0A0S2KBR4_9GAMM</name>
<accession>A0A0S2KBR4</accession>
<protein>
    <submittedName>
        <fullName evidence="1">Uncharacterized protein</fullName>
    </submittedName>
</protein>
<sequence length="41" mass="4888" precursor="true">MLRRCRTTFKELTQLFHLIVNYSPYLDELVITLKGSRNGFI</sequence>
<dbReference type="EMBL" id="CP013189">
    <property type="protein sequence ID" value="ALO45738.1"/>
    <property type="molecule type" value="Genomic_DNA"/>
</dbReference>
<dbReference type="AlphaFoldDB" id="A0A0S2KBR4"/>
<dbReference type="Proteomes" id="UP000065641">
    <property type="component" value="Chromosome"/>
</dbReference>
<dbReference type="KEGG" id="pspi:PS2015_1074"/>